<accession>A0A328F9P5</accession>
<proteinExistence type="predicted"/>
<dbReference type="Gene3D" id="3.20.20.450">
    <property type="entry name" value="EAL domain"/>
    <property type="match status" value="1"/>
</dbReference>
<dbReference type="InterPro" id="IPR052340">
    <property type="entry name" value="RNase_Y/CdgJ"/>
</dbReference>
<dbReference type="RefSeq" id="WP_111960252.1">
    <property type="nucleotide sequence ID" value="NZ_CP036313.1"/>
</dbReference>
<dbReference type="InterPro" id="IPR001633">
    <property type="entry name" value="EAL_dom"/>
</dbReference>
<dbReference type="PROSITE" id="PS51833">
    <property type="entry name" value="HDOD"/>
    <property type="match status" value="1"/>
</dbReference>
<dbReference type="InterPro" id="IPR035919">
    <property type="entry name" value="EAL_sf"/>
</dbReference>
<organism evidence="3 4">
    <name type="scientific">Desulfobacter hydrogenophilus</name>
    <dbReference type="NCBI Taxonomy" id="2291"/>
    <lineage>
        <taxon>Bacteria</taxon>
        <taxon>Pseudomonadati</taxon>
        <taxon>Thermodesulfobacteriota</taxon>
        <taxon>Desulfobacteria</taxon>
        <taxon>Desulfobacterales</taxon>
        <taxon>Desulfobacteraceae</taxon>
        <taxon>Desulfobacter</taxon>
    </lineage>
</organism>
<evidence type="ECO:0000313" key="4">
    <source>
        <dbReference type="Proteomes" id="UP000248798"/>
    </source>
</evidence>
<protein>
    <submittedName>
        <fullName evidence="2">HDOD domain-containing protein</fullName>
    </submittedName>
    <submittedName>
        <fullName evidence="3">Signal transduction protein</fullName>
    </submittedName>
</protein>
<feature type="domain" description="HDOD" evidence="1">
    <location>
        <begin position="200"/>
        <end position="387"/>
    </location>
</feature>
<dbReference type="Pfam" id="PF08668">
    <property type="entry name" value="HDOD"/>
    <property type="match status" value="1"/>
</dbReference>
<gene>
    <name evidence="3" type="ORF">DO021_20795</name>
    <name evidence="2" type="ORF">EYB58_02245</name>
</gene>
<reference evidence="3 4" key="1">
    <citation type="submission" date="2018-06" db="EMBL/GenBank/DDBJ databases">
        <title>Complete Genome Sequence of Desulfobacter hydrogenophilus (DSM3380).</title>
        <authorList>
            <person name="Marietou A."/>
            <person name="Schreiber L."/>
            <person name="Marshall I."/>
            <person name="Jorgensen B."/>
        </authorList>
    </citation>
    <scope>NUCLEOTIDE SEQUENCE [LARGE SCALE GENOMIC DNA]</scope>
    <source>
        <strain evidence="3 4">DSM 3380</strain>
    </source>
</reference>
<dbReference type="PANTHER" id="PTHR33525:SF4">
    <property type="entry name" value="CYCLIC DI-GMP PHOSPHODIESTERASE CDGJ"/>
    <property type="match status" value="1"/>
</dbReference>
<keyword evidence="5" id="KW-1185">Reference proteome</keyword>
<dbReference type="InterPro" id="IPR013976">
    <property type="entry name" value="HDOD"/>
</dbReference>
<dbReference type="PIRSF" id="PIRSF003180">
    <property type="entry name" value="DiGMPpdiest_YuxH"/>
    <property type="match status" value="1"/>
</dbReference>
<evidence type="ECO:0000313" key="5">
    <source>
        <dbReference type="Proteomes" id="UP000293902"/>
    </source>
</evidence>
<dbReference type="Gene3D" id="1.10.3210.10">
    <property type="entry name" value="Hypothetical protein af1432"/>
    <property type="match status" value="1"/>
</dbReference>
<dbReference type="EMBL" id="QLNI01000064">
    <property type="protein sequence ID" value="RAM00112.1"/>
    <property type="molecule type" value="Genomic_DNA"/>
</dbReference>
<reference evidence="2 5" key="2">
    <citation type="submission" date="2019-02" db="EMBL/GenBank/DDBJ databases">
        <title>Complete genome sequence of Desulfobacter hydrogenophilus AcRS1.</title>
        <authorList>
            <person name="Marietou A."/>
            <person name="Lund M.B."/>
            <person name="Marshall I.P.G."/>
            <person name="Schreiber L."/>
            <person name="Jorgensen B."/>
        </authorList>
    </citation>
    <scope>NUCLEOTIDE SEQUENCE [LARGE SCALE GENOMIC DNA]</scope>
    <source>
        <strain evidence="2 5">AcRS1</strain>
    </source>
</reference>
<dbReference type="SUPFAM" id="SSF109604">
    <property type="entry name" value="HD-domain/PDEase-like"/>
    <property type="match status" value="1"/>
</dbReference>
<evidence type="ECO:0000313" key="2">
    <source>
        <dbReference type="EMBL" id="QBH11848.1"/>
    </source>
</evidence>
<dbReference type="Pfam" id="PF00563">
    <property type="entry name" value="EAL"/>
    <property type="match status" value="1"/>
</dbReference>
<dbReference type="SMART" id="SM00052">
    <property type="entry name" value="EAL"/>
    <property type="match status" value="1"/>
</dbReference>
<name>A0A328F9P5_9BACT</name>
<dbReference type="EMBL" id="CP036313">
    <property type="protein sequence ID" value="QBH11848.1"/>
    <property type="molecule type" value="Genomic_DNA"/>
</dbReference>
<dbReference type="Proteomes" id="UP000248798">
    <property type="component" value="Unassembled WGS sequence"/>
</dbReference>
<sequence>MDIFVARQPVFTSDKKLFGYELLFRLSLDNVFPDIDGSVATSSVLSNTFFSFGLNDILSGKPGLINFTQDLLLKQTPLLFPKDHIIIEVLEDIEPEPEIIDALKSFKSQGFRIALDDFVYDQKFSEMIQLCDMIKFDIMATPLDTLGPIFNSIGNELKHITLLCEKVETHEEFEQAKAMGFHLFQGYFFSKPEVISNKGLSANQVTNLKLLNEVSKQEPAVDVIEAMIKNDVAISFKLLTFINSAYFKRPTAVDTIKDAITFLGLQELKKFINVVVVSGINPDKPNELIRFSVIKARMCEQCAHVIKTRFTPEELFTVGLFSTMDAILDMPMADILEKIALSEKIKDALLGKDRMFRQLNDLITSFEQGQWDHTRFQADKDSKLIQKLPAFYMDALKMADSFLDSD</sequence>
<dbReference type="OrthoDB" id="9804751at2"/>
<dbReference type="SUPFAM" id="SSF141868">
    <property type="entry name" value="EAL domain-like"/>
    <property type="match status" value="1"/>
</dbReference>
<evidence type="ECO:0000259" key="1">
    <source>
        <dbReference type="PROSITE" id="PS51833"/>
    </source>
</evidence>
<dbReference type="AlphaFoldDB" id="A0A328F9P5"/>
<dbReference type="InterPro" id="IPR014408">
    <property type="entry name" value="dGMP_Pdiesterase_EAL/HD-GYP"/>
</dbReference>
<dbReference type="PANTHER" id="PTHR33525">
    <property type="match status" value="1"/>
</dbReference>
<dbReference type="Proteomes" id="UP000293902">
    <property type="component" value="Chromosome"/>
</dbReference>
<evidence type="ECO:0000313" key="3">
    <source>
        <dbReference type="EMBL" id="RAM00112.1"/>
    </source>
</evidence>